<protein>
    <submittedName>
        <fullName evidence="1">Uncharacterized protein</fullName>
    </submittedName>
</protein>
<sequence>MTDNEKILADVDGLIDLLDELVPPTTSHFAVEGARTALSVLRRYAEDERIMTRDRKAAQS</sequence>
<organism evidence="1 2">
    <name type="scientific">Gordonia phage Daredevil</name>
    <dbReference type="NCBI Taxonomy" id="2283286"/>
    <lineage>
        <taxon>Viruses</taxon>
        <taxon>Duplodnaviria</taxon>
        <taxon>Heunggongvirae</taxon>
        <taxon>Uroviricota</taxon>
        <taxon>Caudoviricetes</taxon>
        <taxon>Daredevilvirus</taxon>
        <taxon>Daredevilvirus daredevil</taxon>
    </lineage>
</organism>
<gene>
    <name evidence="1" type="primary">148</name>
    <name evidence="1" type="ORF">SEA_DAREDEVIL_148</name>
</gene>
<accession>A0A345MJ03</accession>
<reference evidence="2" key="1">
    <citation type="submission" date="2018-07" db="EMBL/GenBank/DDBJ databases">
        <authorList>
            <person name="Quirk P.G."/>
            <person name="Krulwich T.A."/>
        </authorList>
    </citation>
    <scope>NUCLEOTIDE SEQUENCE [LARGE SCALE GENOMIC DNA]</scope>
</reference>
<name>A0A345MJ03_9CAUD</name>
<proteinExistence type="predicted"/>
<keyword evidence="2" id="KW-1185">Reference proteome</keyword>
<dbReference type="Proteomes" id="UP000257597">
    <property type="component" value="Segment"/>
</dbReference>
<dbReference type="RefSeq" id="YP_009807262.1">
    <property type="nucleotide sequence ID" value="NC_048021.1"/>
</dbReference>
<dbReference type="KEGG" id="vg:54998137"/>
<evidence type="ECO:0000313" key="2">
    <source>
        <dbReference type="Proteomes" id="UP000257597"/>
    </source>
</evidence>
<evidence type="ECO:0000313" key="1">
    <source>
        <dbReference type="EMBL" id="AXH70534.1"/>
    </source>
</evidence>
<dbReference type="EMBL" id="MH590603">
    <property type="protein sequence ID" value="AXH70534.1"/>
    <property type="molecule type" value="Genomic_DNA"/>
</dbReference>
<dbReference type="GeneID" id="54998137"/>